<reference evidence="6 7" key="1">
    <citation type="journal article" date="2010" name="Stand. Genomic Sci.">
        <title>Complete genome sequence of Planctomyces limnophilus type strain (Mu 290).</title>
        <authorList>
            <person name="Labutti K."/>
            <person name="Sikorski J."/>
            <person name="Schneider S."/>
            <person name="Nolan M."/>
            <person name="Lucas S."/>
            <person name="Glavina Del Rio T."/>
            <person name="Tice H."/>
            <person name="Cheng J.F."/>
            <person name="Goodwin L."/>
            <person name="Pitluck S."/>
            <person name="Liolios K."/>
            <person name="Ivanova N."/>
            <person name="Mavromatis K."/>
            <person name="Mikhailova N."/>
            <person name="Pati A."/>
            <person name="Chen A."/>
            <person name="Palaniappan K."/>
            <person name="Land M."/>
            <person name="Hauser L."/>
            <person name="Chang Y.J."/>
            <person name="Jeffries C.D."/>
            <person name="Tindall B.J."/>
            <person name="Rohde M."/>
            <person name="Goker M."/>
            <person name="Woyke T."/>
            <person name="Bristow J."/>
            <person name="Eisen J.A."/>
            <person name="Markowitz V."/>
            <person name="Hugenholtz P."/>
            <person name="Kyrpides N.C."/>
            <person name="Klenk H.P."/>
            <person name="Lapidus A."/>
        </authorList>
    </citation>
    <scope>NUCLEOTIDE SEQUENCE [LARGE SCALE GENOMIC DNA]</scope>
    <source>
        <strain evidence="7">ATCC 43296 / DSM 3776 / IFAM 1008 / 290</strain>
    </source>
</reference>
<dbReference type="HOGENOM" id="CLU_731271_0_0_0"/>
<dbReference type="SUPFAM" id="SSF56349">
    <property type="entry name" value="DNA breaking-rejoining enzymes"/>
    <property type="match status" value="1"/>
</dbReference>
<evidence type="ECO:0000256" key="1">
    <source>
        <dbReference type="ARBA" id="ARBA00022908"/>
    </source>
</evidence>
<dbReference type="EMBL" id="CP001744">
    <property type="protein sequence ID" value="ADG67967.1"/>
    <property type="molecule type" value="Genomic_DNA"/>
</dbReference>
<protein>
    <recommendedName>
        <fullName evidence="5">Core-binding (CB) domain-containing protein</fullName>
    </recommendedName>
</protein>
<sequence length="378" mass="42386">MIAHTPYTLASASAAARFEALFKDSAPVEESITPTTAALTEDGPTMMWIVLKEVYGQRCEMRFSPVFAANVKRVLDRFTRYCHLLERRLGSITSIDLENYVHRRQRDQWRGKPLTNTTINNEIAILNSVFFYCGPKQPRGVGRRNLGLLHNPPYVEPLPEMDTAPVDLADEQLRAFVAATALAKSPRLPGCSPQTFWIAALILDGITALRRNALLNIPRPDDATLWELRELVLPAKLNKTRKELRISLGRNDEVLHLLASLPSQPGEPFLPWVDRLGRRMSESHFNAVMRQFQREAGIKDSQRVLTKHLRSTAATEILDQFGDSVAKKKLGHGPKSNVIHTNYQARKITENDRAATDALSSRLLSILGKVPELKLATG</sequence>
<dbReference type="InterPro" id="IPR010998">
    <property type="entry name" value="Integrase_recombinase_N"/>
</dbReference>
<keyword evidence="1" id="KW-0229">DNA integration</keyword>
<dbReference type="Gene3D" id="1.10.443.10">
    <property type="entry name" value="Intergrase catalytic core"/>
    <property type="match status" value="1"/>
</dbReference>
<dbReference type="GO" id="GO:0003677">
    <property type="term" value="F:DNA binding"/>
    <property type="evidence" value="ECO:0007669"/>
    <property type="project" value="UniProtKB-UniRule"/>
</dbReference>
<dbReference type="InterPro" id="IPR013762">
    <property type="entry name" value="Integrase-like_cat_sf"/>
</dbReference>
<dbReference type="GO" id="GO:0006310">
    <property type="term" value="P:DNA recombination"/>
    <property type="evidence" value="ECO:0007669"/>
    <property type="project" value="UniProtKB-KW"/>
</dbReference>
<evidence type="ECO:0000256" key="4">
    <source>
        <dbReference type="PROSITE-ProRule" id="PRU01248"/>
    </source>
</evidence>
<feature type="domain" description="Core-binding (CB)" evidence="5">
    <location>
        <begin position="39"/>
        <end position="134"/>
    </location>
</feature>
<dbReference type="STRING" id="521674.Plim_2140"/>
<organism evidence="6 7">
    <name type="scientific">Planctopirus limnophila (strain ATCC 43296 / DSM 3776 / IFAM 1008 / Mu 290)</name>
    <name type="common">Planctomyces limnophilus</name>
    <dbReference type="NCBI Taxonomy" id="521674"/>
    <lineage>
        <taxon>Bacteria</taxon>
        <taxon>Pseudomonadati</taxon>
        <taxon>Planctomycetota</taxon>
        <taxon>Planctomycetia</taxon>
        <taxon>Planctomycetales</taxon>
        <taxon>Planctomycetaceae</taxon>
        <taxon>Planctopirus</taxon>
    </lineage>
</organism>
<evidence type="ECO:0000256" key="3">
    <source>
        <dbReference type="ARBA" id="ARBA00023172"/>
    </source>
</evidence>
<dbReference type="Gene3D" id="1.10.150.130">
    <property type="match status" value="1"/>
</dbReference>
<name>D5SMR2_PLAL2</name>
<gene>
    <name evidence="6" type="ordered locus">Plim_2140</name>
</gene>
<evidence type="ECO:0000313" key="6">
    <source>
        <dbReference type="EMBL" id="ADG67967.1"/>
    </source>
</evidence>
<evidence type="ECO:0000259" key="5">
    <source>
        <dbReference type="PROSITE" id="PS51900"/>
    </source>
</evidence>
<dbReference type="InterPro" id="IPR011010">
    <property type="entry name" value="DNA_brk_join_enz"/>
</dbReference>
<dbReference type="PROSITE" id="PS51900">
    <property type="entry name" value="CB"/>
    <property type="match status" value="1"/>
</dbReference>
<dbReference type="SMR" id="D5SMR2"/>
<dbReference type="AlphaFoldDB" id="D5SMR2"/>
<dbReference type="RefSeq" id="WP_013110398.1">
    <property type="nucleotide sequence ID" value="NC_014148.1"/>
</dbReference>
<keyword evidence="2 4" id="KW-0238">DNA-binding</keyword>
<evidence type="ECO:0000313" key="7">
    <source>
        <dbReference type="Proteomes" id="UP000002220"/>
    </source>
</evidence>
<evidence type="ECO:0000256" key="2">
    <source>
        <dbReference type="ARBA" id="ARBA00023125"/>
    </source>
</evidence>
<dbReference type="GO" id="GO:0015074">
    <property type="term" value="P:DNA integration"/>
    <property type="evidence" value="ECO:0007669"/>
    <property type="project" value="UniProtKB-KW"/>
</dbReference>
<proteinExistence type="predicted"/>
<keyword evidence="3" id="KW-0233">DNA recombination</keyword>
<accession>D5SMR2</accession>
<keyword evidence="7" id="KW-1185">Reference proteome</keyword>
<dbReference type="OrthoDB" id="233627at2"/>
<dbReference type="InterPro" id="IPR044068">
    <property type="entry name" value="CB"/>
</dbReference>
<dbReference type="Proteomes" id="UP000002220">
    <property type="component" value="Chromosome"/>
</dbReference>
<dbReference type="KEGG" id="plm:Plim_2140"/>